<dbReference type="Gene3D" id="3.40.1190.10">
    <property type="entry name" value="Mur-like, catalytic domain"/>
    <property type="match status" value="1"/>
</dbReference>
<evidence type="ECO:0000256" key="4">
    <source>
        <dbReference type="ARBA" id="ARBA00012968"/>
    </source>
</evidence>
<evidence type="ECO:0000256" key="8">
    <source>
        <dbReference type="ARBA" id="ARBA00048094"/>
    </source>
</evidence>
<dbReference type="PANTHER" id="PTHR23135">
    <property type="entry name" value="MUR LIGASE FAMILY MEMBER"/>
    <property type="match status" value="1"/>
</dbReference>
<dbReference type="SUPFAM" id="SSF56059">
    <property type="entry name" value="Glutathione synthetase ATP-binding domain-like"/>
    <property type="match status" value="1"/>
</dbReference>
<dbReference type="SUPFAM" id="SSF53623">
    <property type="entry name" value="MurD-like peptide ligases, catalytic domain"/>
    <property type="match status" value="1"/>
</dbReference>
<dbReference type="InterPro" id="IPR036565">
    <property type="entry name" value="Mur-like_cat_sf"/>
</dbReference>
<dbReference type="Gene3D" id="3.30.470.20">
    <property type="entry name" value="ATP-grasp fold, B domain"/>
    <property type="match status" value="1"/>
</dbReference>
<evidence type="ECO:0000256" key="7">
    <source>
        <dbReference type="ARBA" id="ARBA00031353"/>
    </source>
</evidence>
<dbReference type="InterPro" id="IPR011761">
    <property type="entry name" value="ATP-grasp"/>
</dbReference>
<dbReference type="PANTHER" id="PTHR23135:SF18">
    <property type="entry name" value="CYANOPHYCIN SYNTHETASE"/>
    <property type="match status" value="1"/>
</dbReference>
<dbReference type="Pfam" id="PF13549">
    <property type="entry name" value="ATP-grasp_5"/>
    <property type="match status" value="1"/>
</dbReference>
<comment type="catalytic activity">
    <reaction evidence="8">
        <text>[L-4-(L-arginin-2-N-yl)aspartate](n)-L-aspartate + L-arginine + ATP = [L-4-(L-arginin-2-N-yl)aspartate](n+1) + ADP + phosphate + H(+)</text>
        <dbReference type="Rhea" id="RHEA:23888"/>
        <dbReference type="Rhea" id="RHEA-COMP:13732"/>
        <dbReference type="Rhea" id="RHEA-COMP:13733"/>
        <dbReference type="ChEBI" id="CHEBI:15378"/>
        <dbReference type="ChEBI" id="CHEBI:30616"/>
        <dbReference type="ChEBI" id="CHEBI:32682"/>
        <dbReference type="ChEBI" id="CHEBI:43474"/>
        <dbReference type="ChEBI" id="CHEBI:137986"/>
        <dbReference type="ChEBI" id="CHEBI:137990"/>
        <dbReference type="ChEBI" id="CHEBI:456216"/>
        <dbReference type="EC" id="6.3.2.30"/>
    </reaction>
</comment>
<evidence type="ECO:0000256" key="5">
    <source>
        <dbReference type="ARBA" id="ARBA00013005"/>
    </source>
</evidence>
<evidence type="ECO:0000259" key="11">
    <source>
        <dbReference type="PROSITE" id="PS50975"/>
    </source>
</evidence>
<evidence type="ECO:0000256" key="2">
    <source>
        <dbReference type="ARBA" id="ARBA00009060"/>
    </source>
</evidence>
<dbReference type="GO" id="GO:0071161">
    <property type="term" value="F:cyanophycin synthetase activity (L-arginine-adding)"/>
    <property type="evidence" value="ECO:0007669"/>
    <property type="project" value="UniProtKB-EC"/>
</dbReference>
<evidence type="ECO:0000256" key="9">
    <source>
        <dbReference type="ARBA" id="ARBA00048425"/>
    </source>
</evidence>
<dbReference type="EC" id="6.3.2.30" evidence="4"/>
<dbReference type="PROSITE" id="PS50975">
    <property type="entry name" value="ATP_GRASP"/>
    <property type="match status" value="1"/>
</dbReference>
<dbReference type="GO" id="GO:0046872">
    <property type="term" value="F:metal ion binding"/>
    <property type="evidence" value="ECO:0007669"/>
    <property type="project" value="InterPro"/>
</dbReference>
<gene>
    <name evidence="12" type="ORF">DFP89_107129</name>
</gene>
<dbReference type="Pfam" id="PF02875">
    <property type="entry name" value="Mur_ligase_C"/>
    <property type="match status" value="1"/>
</dbReference>
<keyword evidence="10" id="KW-0067">ATP-binding</keyword>
<dbReference type="NCBIfam" id="TIGR02068">
    <property type="entry name" value="cya_phycin_syn"/>
    <property type="match status" value="1"/>
</dbReference>
<protein>
    <recommendedName>
        <fullName evidence="6">Cyanophycin synthetase</fullName>
        <ecNumber evidence="5">6.3.2.29</ecNumber>
        <ecNumber evidence="4">6.3.2.30</ecNumber>
    </recommendedName>
    <alternativeName>
        <fullName evidence="7">Cyanophycin synthase</fullName>
    </alternativeName>
</protein>
<dbReference type="GO" id="GO:0071160">
    <property type="term" value="F:cyanophycin synthetase activity (L-aspartate-adding)"/>
    <property type="evidence" value="ECO:0007669"/>
    <property type="project" value="UniProtKB-EC"/>
</dbReference>
<dbReference type="InterPro" id="IPR011810">
    <property type="entry name" value="Cya_phycin_syn"/>
</dbReference>
<dbReference type="Pfam" id="PF08245">
    <property type="entry name" value="Mur_ligase_M"/>
    <property type="match status" value="1"/>
</dbReference>
<dbReference type="Proteomes" id="UP000253345">
    <property type="component" value="Unassembled WGS sequence"/>
</dbReference>
<dbReference type="EMBL" id="QPJL01000007">
    <property type="protein sequence ID" value="RCW84825.1"/>
    <property type="molecule type" value="Genomic_DNA"/>
</dbReference>
<reference evidence="12 13" key="1">
    <citation type="submission" date="2018-07" db="EMBL/GenBank/DDBJ databases">
        <title>Genomic Encyclopedia of Type Strains, Phase III (KMG-III): the genomes of soil and plant-associated and newly described type strains.</title>
        <authorList>
            <person name="Whitman W."/>
        </authorList>
    </citation>
    <scope>NUCLEOTIDE SEQUENCE [LARGE SCALE GENOMIC DNA]</scope>
    <source>
        <strain evidence="12 13">CECT 8525</strain>
    </source>
</reference>
<keyword evidence="13" id="KW-1185">Reference proteome</keyword>
<evidence type="ECO:0000256" key="3">
    <source>
        <dbReference type="ARBA" id="ARBA00011738"/>
    </source>
</evidence>
<dbReference type="EC" id="6.3.2.29" evidence="5"/>
<comment type="catalytic activity">
    <reaction evidence="9">
        <text>[L-4-(L-arginin-2-N-yl)aspartate](n) + L-aspartate + ATP = [L-4-(L-arginin-2-N-yl)aspartate](n)-L-aspartate + ADP + phosphate + H(+)</text>
        <dbReference type="Rhea" id="RHEA:13277"/>
        <dbReference type="Rhea" id="RHEA-COMP:13728"/>
        <dbReference type="Rhea" id="RHEA-COMP:13733"/>
        <dbReference type="ChEBI" id="CHEBI:15378"/>
        <dbReference type="ChEBI" id="CHEBI:29991"/>
        <dbReference type="ChEBI" id="CHEBI:30616"/>
        <dbReference type="ChEBI" id="CHEBI:43474"/>
        <dbReference type="ChEBI" id="CHEBI:137986"/>
        <dbReference type="ChEBI" id="CHEBI:137990"/>
        <dbReference type="ChEBI" id="CHEBI:456216"/>
        <dbReference type="EC" id="6.3.2.29"/>
    </reaction>
</comment>
<dbReference type="RefSeq" id="WP_114348991.1">
    <property type="nucleotide sequence ID" value="NZ_QPJL01000007.1"/>
</dbReference>
<evidence type="ECO:0000313" key="12">
    <source>
        <dbReference type="EMBL" id="RCW84825.1"/>
    </source>
</evidence>
<feature type="domain" description="ATP-grasp" evidence="11">
    <location>
        <begin position="222"/>
        <end position="475"/>
    </location>
</feature>
<sequence length="914" mass="99116">MNIEGTSVYVGPNVHAKEPLIRLTIDVKPSYAERLAQLGGRVLDPLLAVLPGWAAPGARDADWLAEVRSANRFDLGDMLARLALELQRAAGQRGDLAWAEPTDERDVIEVFYSFDSEDIGLEAGEVACDLLAAIANAEDDAPADLEEDVDRFLRFADKRTLGPSAMELVRAAEARDIPWYRLNEASLIQVGQGKYQQRIEAALSSKTSHIAVEIASDKNMCNQLLSDLGLPVPKQRLVYDADEAVSAANRIGYPVVVKPLDGNHGRGVTVNITDEAGVEAAFAVADQEGSAVVVESMILGDDHRLLVVNGELAAAARRVPGHVKGDGKHSIASLVDIVNQDPRRGVGHENVLTRLELDAQALRLLEERGYTTETVPPEGEEVYLRKTANISTGGTAVDVTDTIHPDNKLMAERAIRAIGLDVGAVDFLTTDITRSYRETGGAICEINAGPGLRMHIAPSEGKPRDVGGKIMDMLFPPGSQSRVPIAALTGTNGKTTCARMLGHLLKMAGHVVGQTSTDAVYIDGNVTVKGDMTGPVSAKMVLRDPSVDIAVLETARGGIVRSGLGYNFCDVGAVLNVTSDHLGLGGVDTLDGLAEVKRVIAEVTRGTVVLNADNQYTLKMAAYSPAKHILYVTRNPEHELVREHIRLGKRAVVLEQGINGDQIVIYDNGTHIPLIWTHLIPATLEGKALHNVENAMFAAAMAYALGKTLDQIRTGLRTFDNTFFQSPGRMNVFDEHGFRVILDYGHNEAAIGAMVDLVDRLRPRGKRIVCVTCPGDRRDEDLRDIAAKVAGHFDTYICHRDDDLRNRAPDEMPRLMRAALIDLGVPESAITIIEEEQDALAAALNMAERDDLILFFCEAITRSWKQIINFTPAFEAAEPEEDRAARRVQDSSFDIPDGFTVVTDDRGVLIAPAS</sequence>
<dbReference type="AlphaFoldDB" id="A0A368YXB2"/>
<dbReference type="InterPro" id="IPR013221">
    <property type="entry name" value="Mur_ligase_cen"/>
</dbReference>
<dbReference type="OrthoDB" id="9803907at2"/>
<comment type="function">
    <text evidence="1">Catalyzes the ATP-dependent polymerization of arginine and aspartate to multi-L-arginyl-poly-L-aspartic acid (cyanophycin; a water-insoluble reserve polymer).</text>
</comment>
<dbReference type="InterPro" id="IPR004101">
    <property type="entry name" value="Mur_ligase_C"/>
</dbReference>
<comment type="subunit">
    <text evidence="3">Homodimer.</text>
</comment>
<keyword evidence="10" id="KW-0547">Nucleotide-binding</keyword>
<evidence type="ECO:0000256" key="1">
    <source>
        <dbReference type="ARBA" id="ARBA00003184"/>
    </source>
</evidence>
<comment type="caution">
    <text evidence="12">The sequence shown here is derived from an EMBL/GenBank/DDBJ whole genome shotgun (WGS) entry which is preliminary data.</text>
</comment>
<dbReference type="Gene3D" id="3.90.190.20">
    <property type="entry name" value="Mur ligase, C-terminal domain"/>
    <property type="match status" value="1"/>
</dbReference>
<dbReference type="InterPro" id="IPR013815">
    <property type="entry name" value="ATP_grasp_subdomain_1"/>
</dbReference>
<dbReference type="Gene3D" id="3.30.1490.20">
    <property type="entry name" value="ATP-grasp fold, A domain"/>
    <property type="match status" value="1"/>
</dbReference>
<evidence type="ECO:0000256" key="10">
    <source>
        <dbReference type="PROSITE-ProRule" id="PRU00409"/>
    </source>
</evidence>
<name>A0A368YXB2_9RHOB</name>
<dbReference type="GO" id="GO:0005524">
    <property type="term" value="F:ATP binding"/>
    <property type="evidence" value="ECO:0007669"/>
    <property type="project" value="UniProtKB-UniRule"/>
</dbReference>
<proteinExistence type="inferred from homology"/>
<dbReference type="NCBIfam" id="NF010623">
    <property type="entry name" value="PRK14016.1"/>
    <property type="match status" value="1"/>
</dbReference>
<dbReference type="InterPro" id="IPR036615">
    <property type="entry name" value="Mur_ligase_C_dom_sf"/>
</dbReference>
<evidence type="ECO:0000256" key="6">
    <source>
        <dbReference type="ARBA" id="ARBA00022036"/>
    </source>
</evidence>
<comment type="similarity">
    <text evidence="2">In the C-terminal section; belongs to the MurCDEF family.</text>
</comment>
<evidence type="ECO:0000313" key="13">
    <source>
        <dbReference type="Proteomes" id="UP000253345"/>
    </source>
</evidence>
<organism evidence="12 13">
    <name type="scientific">Paracoccus lutimaris</name>
    <dbReference type="NCBI Taxonomy" id="1490030"/>
    <lineage>
        <taxon>Bacteria</taxon>
        <taxon>Pseudomonadati</taxon>
        <taxon>Pseudomonadota</taxon>
        <taxon>Alphaproteobacteria</taxon>
        <taxon>Rhodobacterales</taxon>
        <taxon>Paracoccaceae</taxon>
        <taxon>Paracoccus</taxon>
    </lineage>
</organism>
<accession>A0A368YXB2</accession>
<dbReference type="SUPFAM" id="SSF53244">
    <property type="entry name" value="MurD-like peptide ligases, peptide-binding domain"/>
    <property type="match status" value="1"/>
</dbReference>